<dbReference type="InterPro" id="IPR013321">
    <property type="entry name" value="Arc_rbn_hlx_hlx"/>
</dbReference>
<feature type="region of interest" description="Disordered" evidence="1">
    <location>
        <begin position="218"/>
        <end position="252"/>
    </location>
</feature>
<feature type="region of interest" description="Disordered" evidence="1">
    <location>
        <begin position="1"/>
        <end position="20"/>
    </location>
</feature>
<feature type="compositionally biased region" description="Low complexity" evidence="1">
    <location>
        <begin position="148"/>
        <end position="157"/>
    </location>
</feature>
<feature type="compositionally biased region" description="Basic and acidic residues" evidence="1">
    <location>
        <begin position="218"/>
        <end position="231"/>
    </location>
</feature>
<evidence type="ECO:0000313" key="3">
    <source>
        <dbReference type="Proteomes" id="UP000476837"/>
    </source>
</evidence>
<gene>
    <name evidence="2" type="ORF">DS837_09175</name>
</gene>
<reference evidence="2 3" key="1">
    <citation type="submission" date="2018-07" db="EMBL/GenBank/DDBJ databases">
        <title>Genome sequence of Roseomonas fauriae ATCC 49958.</title>
        <authorList>
            <person name="Sant'Anna F.H."/>
            <person name="Baldani J.I."/>
            <person name="Zilli J.E."/>
            <person name="Reis V.M."/>
            <person name="Hartmann A."/>
            <person name="Cruz L."/>
            <person name="de Souza E.M."/>
            <person name="de Oliveira Pedrosa F."/>
            <person name="Passaglia L.M.P."/>
        </authorList>
    </citation>
    <scope>NUCLEOTIDE SEQUENCE [LARGE SCALE GENOMIC DNA]</scope>
    <source>
        <strain evidence="2 3">ATCC 49958</strain>
    </source>
</reference>
<protein>
    <submittedName>
        <fullName evidence="2">Uncharacterized protein</fullName>
    </submittedName>
</protein>
<dbReference type="AlphaFoldDB" id="A0A6L3B3K9"/>
<name>A0A6L3B3K9_AZOBR</name>
<dbReference type="Proteomes" id="UP000476837">
    <property type="component" value="Unassembled WGS sequence"/>
</dbReference>
<comment type="caution">
    <text evidence="2">The sequence shown here is derived from an EMBL/GenBank/DDBJ whole genome shotgun (WGS) entry which is preliminary data.</text>
</comment>
<feature type="region of interest" description="Disordered" evidence="1">
    <location>
        <begin position="133"/>
        <end position="158"/>
    </location>
</feature>
<sequence>MTQSPTIRKTGSRPISAAAQADIDERREAARPNYLAELALLLRARQGRATVPQMISLAAVLAAIPNRSDDLATTLRRWIEEAGGRPPPESDALAARGADTVEPGRRELVRIWGITAAEEEALDLRALVGEGRRSRQRRRAEGARPADEAQGARAAARSEPWVAAGLSRATYYRRLRAAPVQAAVEEVRKTLGTSDPGPEPWLTAGVSRATYYRRLRETRETENETRADPIPKKRKKGFSRVGPNLNPRLTPTTRSRLPAELTRTAEARRLVALAERLGLTLSDWAQHESPGTWYDLDAVERLPSGDQDTYHAAVSAAAAALERRQALDTSRARVQVPDARIAPPAAASCRYACPARVSPAVWSEVPAPLRPRVLKLAGREFLRGAQPDAAVVEAVKEVQRERTLARAVHAAAAAVGEPLSLRQAVLLARHAGGTGNADEIVARVRQEKVEAARKVREQAEALRAVTQALTDLEARLGRTVSERSRPDILSRAAEALAQNPEAGAVYLVRKAAGMYL</sequence>
<organism evidence="2 3">
    <name type="scientific">Azospirillum brasilense</name>
    <dbReference type="NCBI Taxonomy" id="192"/>
    <lineage>
        <taxon>Bacteria</taxon>
        <taxon>Pseudomonadati</taxon>
        <taxon>Pseudomonadota</taxon>
        <taxon>Alphaproteobacteria</taxon>
        <taxon>Rhodospirillales</taxon>
        <taxon>Azospirillaceae</taxon>
        <taxon>Azospirillum</taxon>
    </lineage>
</organism>
<dbReference type="EMBL" id="QOKV01000004">
    <property type="protein sequence ID" value="KAA0686621.1"/>
    <property type="molecule type" value="Genomic_DNA"/>
</dbReference>
<evidence type="ECO:0000256" key="1">
    <source>
        <dbReference type="SAM" id="MobiDB-lite"/>
    </source>
</evidence>
<proteinExistence type="predicted"/>
<dbReference type="GO" id="GO:0006355">
    <property type="term" value="P:regulation of DNA-templated transcription"/>
    <property type="evidence" value="ECO:0007669"/>
    <property type="project" value="InterPro"/>
</dbReference>
<accession>A0A6L3B3K9</accession>
<dbReference type="RefSeq" id="WP_149164478.1">
    <property type="nucleotide sequence ID" value="NZ_QOKV01000004.1"/>
</dbReference>
<evidence type="ECO:0000313" key="2">
    <source>
        <dbReference type="EMBL" id="KAA0686621.1"/>
    </source>
</evidence>
<dbReference type="Gene3D" id="1.10.1220.10">
    <property type="entry name" value="Met repressor-like"/>
    <property type="match status" value="2"/>
</dbReference>